<evidence type="ECO:0000256" key="1">
    <source>
        <dbReference type="ARBA" id="ARBA00004236"/>
    </source>
</evidence>
<keyword evidence="9" id="KW-1185">Reference proteome</keyword>
<feature type="transmembrane region" description="Helical" evidence="6">
    <location>
        <begin position="83"/>
        <end position="104"/>
    </location>
</feature>
<name>A0A1G8DN40_9MICO</name>
<evidence type="ECO:0000256" key="5">
    <source>
        <dbReference type="ARBA" id="ARBA00023136"/>
    </source>
</evidence>
<keyword evidence="3 6" id="KW-0812">Transmembrane</keyword>
<dbReference type="Pfam" id="PF13190">
    <property type="entry name" value="PDGLE"/>
    <property type="match status" value="1"/>
</dbReference>
<reference evidence="8 9" key="1">
    <citation type="submission" date="2016-10" db="EMBL/GenBank/DDBJ databases">
        <authorList>
            <person name="de Groot N.N."/>
        </authorList>
    </citation>
    <scope>NUCLEOTIDE SEQUENCE [LARGE SCALE GENOMIC DNA]</scope>
    <source>
        <strain evidence="8 9">DSM 23142</strain>
    </source>
</reference>
<dbReference type="AlphaFoldDB" id="A0A1G8DN40"/>
<protein>
    <submittedName>
        <fullName evidence="8">PDGLE domain-containing protein</fullName>
    </submittedName>
</protein>
<dbReference type="STRING" id="370764.SAMN04489810_3394"/>
<evidence type="ECO:0000313" key="8">
    <source>
        <dbReference type="EMBL" id="SDH59062.1"/>
    </source>
</evidence>
<evidence type="ECO:0000313" key="9">
    <source>
        <dbReference type="Proteomes" id="UP000199009"/>
    </source>
</evidence>
<feature type="transmembrane region" description="Helical" evidence="6">
    <location>
        <begin position="21"/>
        <end position="41"/>
    </location>
</feature>
<dbReference type="GO" id="GO:0005886">
    <property type="term" value="C:plasma membrane"/>
    <property type="evidence" value="ECO:0007669"/>
    <property type="project" value="UniProtKB-SubCell"/>
</dbReference>
<proteinExistence type="predicted"/>
<dbReference type="EMBL" id="LT629692">
    <property type="protein sequence ID" value="SDH59062.1"/>
    <property type="molecule type" value="Genomic_DNA"/>
</dbReference>
<organism evidence="8 9">
    <name type="scientific">Microbacterium pygmaeum</name>
    <dbReference type="NCBI Taxonomy" id="370764"/>
    <lineage>
        <taxon>Bacteria</taxon>
        <taxon>Bacillati</taxon>
        <taxon>Actinomycetota</taxon>
        <taxon>Actinomycetes</taxon>
        <taxon>Micrococcales</taxon>
        <taxon>Microbacteriaceae</taxon>
        <taxon>Microbacterium</taxon>
    </lineage>
</organism>
<accession>A0A1G8DN40</accession>
<dbReference type="InterPro" id="IPR025937">
    <property type="entry name" value="PDGLE_dom"/>
</dbReference>
<evidence type="ECO:0000256" key="6">
    <source>
        <dbReference type="SAM" id="Phobius"/>
    </source>
</evidence>
<evidence type="ECO:0000256" key="3">
    <source>
        <dbReference type="ARBA" id="ARBA00022692"/>
    </source>
</evidence>
<feature type="domain" description="PDGLE" evidence="7">
    <location>
        <begin position="20"/>
        <end position="110"/>
    </location>
</feature>
<dbReference type="RefSeq" id="WP_091492695.1">
    <property type="nucleotide sequence ID" value="NZ_LT629692.1"/>
</dbReference>
<dbReference type="Proteomes" id="UP000199009">
    <property type="component" value="Chromosome I"/>
</dbReference>
<sequence length="115" mass="11554">MSASESPPPSAAQRGRISTRAFTIAALGIALVIACVVSLWASANPDGLEFVAGSTGFLDAAQDSATAGSPLADYGVVFVDNPWLSVALAGAIGCAVTFGLAWLVGRAAKRRSTDG</sequence>
<evidence type="ECO:0000256" key="2">
    <source>
        <dbReference type="ARBA" id="ARBA00022475"/>
    </source>
</evidence>
<dbReference type="OrthoDB" id="5075136at2"/>
<keyword evidence="2" id="KW-1003">Cell membrane</keyword>
<evidence type="ECO:0000259" key="7">
    <source>
        <dbReference type="Pfam" id="PF13190"/>
    </source>
</evidence>
<comment type="subcellular location">
    <subcellularLocation>
        <location evidence="1">Cell membrane</location>
    </subcellularLocation>
</comment>
<keyword evidence="5 6" id="KW-0472">Membrane</keyword>
<keyword evidence="4 6" id="KW-1133">Transmembrane helix</keyword>
<evidence type="ECO:0000256" key="4">
    <source>
        <dbReference type="ARBA" id="ARBA00022989"/>
    </source>
</evidence>
<gene>
    <name evidence="8" type="ORF">SAMN04489810_3394</name>
</gene>